<name>A0A1F7Y351_9BACT</name>
<dbReference type="EMBL" id="MGGE01000030">
    <property type="protein sequence ID" value="OGM20975.1"/>
    <property type="molecule type" value="Genomic_DNA"/>
</dbReference>
<gene>
    <name evidence="2" type="ORF">A2714_02240</name>
</gene>
<feature type="region of interest" description="Disordered" evidence="1">
    <location>
        <begin position="1"/>
        <end position="42"/>
    </location>
</feature>
<evidence type="ECO:0000313" key="2">
    <source>
        <dbReference type="EMBL" id="OGM20975.1"/>
    </source>
</evidence>
<proteinExistence type="predicted"/>
<evidence type="ECO:0000256" key="1">
    <source>
        <dbReference type="SAM" id="MobiDB-lite"/>
    </source>
</evidence>
<evidence type="ECO:0000313" key="3">
    <source>
        <dbReference type="Proteomes" id="UP000178419"/>
    </source>
</evidence>
<organism evidence="2 3">
    <name type="scientific">Candidatus Woesebacteria bacterium RIFCSPHIGHO2_01_FULL_38_9</name>
    <dbReference type="NCBI Taxonomy" id="1802492"/>
    <lineage>
        <taxon>Bacteria</taxon>
        <taxon>Candidatus Woeseibacteriota</taxon>
    </lineage>
</organism>
<reference evidence="2 3" key="1">
    <citation type="journal article" date="2016" name="Nat. Commun.">
        <title>Thousands of microbial genomes shed light on interconnected biogeochemical processes in an aquifer system.</title>
        <authorList>
            <person name="Anantharaman K."/>
            <person name="Brown C.T."/>
            <person name="Hug L.A."/>
            <person name="Sharon I."/>
            <person name="Castelle C.J."/>
            <person name="Probst A.J."/>
            <person name="Thomas B.C."/>
            <person name="Singh A."/>
            <person name="Wilkins M.J."/>
            <person name="Karaoz U."/>
            <person name="Brodie E.L."/>
            <person name="Williams K.H."/>
            <person name="Hubbard S.S."/>
            <person name="Banfield J.F."/>
        </authorList>
    </citation>
    <scope>NUCLEOTIDE SEQUENCE [LARGE SCALE GENOMIC DNA]</scope>
</reference>
<comment type="caution">
    <text evidence="2">The sequence shown here is derived from an EMBL/GenBank/DDBJ whole genome shotgun (WGS) entry which is preliminary data.</text>
</comment>
<sequence>MTREQFSDGLLIEDSGLQPQGKPKVEPRKGPLGGPFRSGDSTSMTIQVCAKCPWAGLKNSSVKVNNERPICTEETQRTCNL</sequence>
<protein>
    <submittedName>
        <fullName evidence="2">Uncharacterized protein</fullName>
    </submittedName>
</protein>
<dbReference type="Proteomes" id="UP000178419">
    <property type="component" value="Unassembled WGS sequence"/>
</dbReference>
<accession>A0A1F7Y351</accession>
<dbReference type="AlphaFoldDB" id="A0A1F7Y351"/>